<feature type="domain" description="Peptidase S54 rhomboid" evidence="8">
    <location>
        <begin position="178"/>
        <end position="317"/>
    </location>
</feature>
<evidence type="ECO:0000256" key="1">
    <source>
        <dbReference type="ARBA" id="ARBA00004141"/>
    </source>
</evidence>
<dbReference type="SUPFAM" id="SSF144091">
    <property type="entry name" value="Rhomboid-like"/>
    <property type="match status" value="1"/>
</dbReference>
<feature type="transmembrane region" description="Helical" evidence="7">
    <location>
        <begin position="176"/>
        <end position="199"/>
    </location>
</feature>
<dbReference type="GeneID" id="90039329"/>
<feature type="transmembrane region" description="Helical" evidence="7">
    <location>
        <begin position="261"/>
        <end position="287"/>
    </location>
</feature>
<keyword evidence="4" id="KW-0378">Hydrolase</keyword>
<feature type="transmembrane region" description="Helical" evidence="7">
    <location>
        <begin position="79"/>
        <end position="104"/>
    </location>
</feature>
<dbReference type="RefSeq" id="XP_064765525.1">
    <property type="nucleotide sequence ID" value="XM_064913817.1"/>
</dbReference>
<evidence type="ECO:0000313" key="10">
    <source>
        <dbReference type="Proteomes" id="UP001498771"/>
    </source>
</evidence>
<evidence type="ECO:0000256" key="3">
    <source>
        <dbReference type="ARBA" id="ARBA00022692"/>
    </source>
</evidence>
<dbReference type="EMBL" id="JBBJBU010000017">
    <property type="protein sequence ID" value="KAK7202492.1"/>
    <property type="molecule type" value="Genomic_DNA"/>
</dbReference>
<evidence type="ECO:0000259" key="8">
    <source>
        <dbReference type="Pfam" id="PF01694"/>
    </source>
</evidence>
<evidence type="ECO:0000313" key="9">
    <source>
        <dbReference type="EMBL" id="KAK7202492.1"/>
    </source>
</evidence>
<dbReference type="InterPro" id="IPR022764">
    <property type="entry name" value="Peptidase_S54_rhomboid_dom"/>
</dbReference>
<sequence length="336" mass="36595">MDPARLARRLLLSRPQLSSVSAARRCLLRRPPSLFLNLRGLSSRPPVIDERYYILTPANPDPHHHHQNHSNTPPPKPSYVLFLLRLSAVSGGLGLAFFLGSTTLVSVCDRNFPSIHTVLKTSDAPITVTLVAVNVALFALKRGVPSLTPLLVRYGYLRNDVFEQTRRVSTEASPALSILLSSFSHGSVLHLFCNCYAMYSFGSAIEFLDGWSTLLAVYALCVPFTVLGSFMLRGVAAPSLGASGACMGMVSYLAVRRPELGMGIIFIPNVSISIGDGTLLTAAYSIFSIARSVITKRPGFIDHGGHLGGLLGGYLLASEVQRIRKQQRSARPWYSR</sequence>
<protein>
    <recommendedName>
        <fullName evidence="8">Peptidase S54 rhomboid domain-containing protein</fullName>
    </recommendedName>
</protein>
<gene>
    <name evidence="9" type="ORF">BZA70DRAFT_285920</name>
</gene>
<dbReference type="PANTHER" id="PTHR43731">
    <property type="entry name" value="RHOMBOID PROTEASE"/>
    <property type="match status" value="1"/>
</dbReference>
<dbReference type="Proteomes" id="UP001498771">
    <property type="component" value="Unassembled WGS sequence"/>
</dbReference>
<dbReference type="PANTHER" id="PTHR43731:SF14">
    <property type="entry name" value="PRESENILIN-ASSOCIATED RHOMBOID-LIKE PROTEIN, MITOCHONDRIAL"/>
    <property type="match status" value="1"/>
</dbReference>
<evidence type="ECO:0000256" key="2">
    <source>
        <dbReference type="ARBA" id="ARBA00009045"/>
    </source>
</evidence>
<comment type="caution">
    <text evidence="9">The sequence shown here is derived from an EMBL/GenBank/DDBJ whole genome shotgun (WGS) entry which is preliminary data.</text>
</comment>
<keyword evidence="5 7" id="KW-1133">Transmembrane helix</keyword>
<keyword evidence="6 7" id="KW-0472">Membrane</keyword>
<keyword evidence="3 7" id="KW-0812">Transmembrane</keyword>
<keyword evidence="10" id="KW-1185">Reference proteome</keyword>
<feature type="transmembrane region" description="Helical" evidence="7">
    <location>
        <begin position="211"/>
        <end position="228"/>
    </location>
</feature>
<evidence type="ECO:0000256" key="5">
    <source>
        <dbReference type="ARBA" id="ARBA00022989"/>
    </source>
</evidence>
<evidence type="ECO:0000256" key="6">
    <source>
        <dbReference type="ARBA" id="ARBA00023136"/>
    </source>
</evidence>
<dbReference type="InterPro" id="IPR050925">
    <property type="entry name" value="Rhomboid_protease_S54"/>
</dbReference>
<organism evidence="9 10">
    <name type="scientific">Myxozyma melibiosi</name>
    <dbReference type="NCBI Taxonomy" id="54550"/>
    <lineage>
        <taxon>Eukaryota</taxon>
        <taxon>Fungi</taxon>
        <taxon>Dikarya</taxon>
        <taxon>Ascomycota</taxon>
        <taxon>Saccharomycotina</taxon>
        <taxon>Lipomycetes</taxon>
        <taxon>Lipomycetales</taxon>
        <taxon>Lipomycetaceae</taxon>
        <taxon>Myxozyma</taxon>
    </lineage>
</organism>
<proteinExistence type="inferred from homology"/>
<dbReference type="InterPro" id="IPR035952">
    <property type="entry name" value="Rhomboid-like_sf"/>
</dbReference>
<comment type="similarity">
    <text evidence="2">Belongs to the peptidase S54 family.</text>
</comment>
<evidence type="ECO:0000256" key="7">
    <source>
        <dbReference type="SAM" id="Phobius"/>
    </source>
</evidence>
<name>A0ABR1EY02_9ASCO</name>
<dbReference type="Gene3D" id="1.20.1540.10">
    <property type="entry name" value="Rhomboid-like"/>
    <property type="match status" value="1"/>
</dbReference>
<dbReference type="Pfam" id="PF01694">
    <property type="entry name" value="Rhomboid"/>
    <property type="match status" value="1"/>
</dbReference>
<comment type="subcellular location">
    <subcellularLocation>
        <location evidence="1">Membrane</location>
        <topology evidence="1">Multi-pass membrane protein</topology>
    </subcellularLocation>
</comment>
<accession>A0ABR1EY02</accession>
<evidence type="ECO:0000256" key="4">
    <source>
        <dbReference type="ARBA" id="ARBA00022801"/>
    </source>
</evidence>
<reference evidence="9 10" key="1">
    <citation type="submission" date="2024-03" db="EMBL/GenBank/DDBJ databases">
        <title>Genome-scale model development and genomic sequencing of the oleaginous clade Lipomyces.</title>
        <authorList>
            <consortium name="Lawrence Berkeley National Laboratory"/>
            <person name="Czajka J.J."/>
            <person name="Han Y."/>
            <person name="Kim J."/>
            <person name="Mondo S.J."/>
            <person name="Hofstad B.A."/>
            <person name="Robles A."/>
            <person name="Haridas S."/>
            <person name="Riley R."/>
            <person name="LaButti K."/>
            <person name="Pangilinan J."/>
            <person name="Andreopoulos W."/>
            <person name="Lipzen A."/>
            <person name="Yan J."/>
            <person name="Wang M."/>
            <person name="Ng V."/>
            <person name="Grigoriev I.V."/>
            <person name="Spatafora J.W."/>
            <person name="Magnuson J.K."/>
            <person name="Baker S.E."/>
            <person name="Pomraning K.R."/>
        </authorList>
    </citation>
    <scope>NUCLEOTIDE SEQUENCE [LARGE SCALE GENOMIC DNA]</scope>
    <source>
        <strain evidence="9 10">Phaff 52-87</strain>
    </source>
</reference>